<dbReference type="PANTHER" id="PTHR11904">
    <property type="entry name" value="METHYLTHIOADENOSINE/PURINE NUCLEOSIDE PHOSPHORYLASE"/>
    <property type="match status" value="1"/>
</dbReference>
<dbReference type="InterPro" id="IPR000845">
    <property type="entry name" value="Nucleoside_phosphorylase_d"/>
</dbReference>
<keyword evidence="5" id="KW-0808">Transferase</keyword>
<dbReference type="AlphaFoldDB" id="A0AAD3D0S2"/>
<evidence type="ECO:0000256" key="1">
    <source>
        <dbReference type="ARBA" id="ARBA00005058"/>
    </source>
</evidence>
<evidence type="ECO:0000256" key="3">
    <source>
        <dbReference type="ARBA" id="ARBA00011886"/>
    </source>
</evidence>
<evidence type="ECO:0000313" key="10">
    <source>
        <dbReference type="Proteomes" id="UP001054902"/>
    </source>
</evidence>
<dbReference type="InterPro" id="IPR035994">
    <property type="entry name" value="Nucleoside_phosphorylase_sf"/>
</dbReference>
<dbReference type="NCBIfam" id="NF006054">
    <property type="entry name" value="PRK08202.1"/>
    <property type="match status" value="1"/>
</dbReference>
<evidence type="ECO:0000256" key="2">
    <source>
        <dbReference type="ARBA" id="ARBA00006751"/>
    </source>
</evidence>
<evidence type="ECO:0000256" key="7">
    <source>
        <dbReference type="SAM" id="Phobius"/>
    </source>
</evidence>
<comment type="pathway">
    <text evidence="1">Purine metabolism; purine nucleoside salvage.</text>
</comment>
<evidence type="ECO:0000313" key="9">
    <source>
        <dbReference type="EMBL" id="GFH54666.1"/>
    </source>
</evidence>
<dbReference type="NCBIfam" id="TIGR01697">
    <property type="entry name" value="PNPH-PUNA-XAPA"/>
    <property type="match status" value="1"/>
</dbReference>
<dbReference type="PANTHER" id="PTHR11904:SF9">
    <property type="entry name" value="PURINE NUCLEOSIDE PHOSPHORYLASE-RELATED"/>
    <property type="match status" value="1"/>
</dbReference>
<dbReference type="EMBL" id="BLLK01000047">
    <property type="protein sequence ID" value="GFH54666.1"/>
    <property type="molecule type" value="Genomic_DNA"/>
</dbReference>
<dbReference type="InterPro" id="IPR011268">
    <property type="entry name" value="Purine_phosphorylase"/>
</dbReference>
<gene>
    <name evidence="9" type="ORF">CTEN210_11142</name>
</gene>
<proteinExistence type="inferred from homology"/>
<evidence type="ECO:0000256" key="6">
    <source>
        <dbReference type="ARBA" id="ARBA00031036"/>
    </source>
</evidence>
<keyword evidence="4" id="KW-0328">Glycosyltransferase</keyword>
<dbReference type="GO" id="GO:0005737">
    <property type="term" value="C:cytoplasm"/>
    <property type="evidence" value="ECO:0007669"/>
    <property type="project" value="TreeGrafter"/>
</dbReference>
<name>A0AAD3D0S2_9STRA</name>
<dbReference type="Pfam" id="PF01048">
    <property type="entry name" value="PNP_UDP_1"/>
    <property type="match status" value="1"/>
</dbReference>
<evidence type="ECO:0000256" key="4">
    <source>
        <dbReference type="ARBA" id="ARBA00022676"/>
    </source>
</evidence>
<reference evidence="9 10" key="1">
    <citation type="journal article" date="2021" name="Sci. Rep.">
        <title>The genome of the diatom Chaetoceros tenuissimus carries an ancient integrated fragment of an extant virus.</title>
        <authorList>
            <person name="Hongo Y."/>
            <person name="Kimura K."/>
            <person name="Takaki Y."/>
            <person name="Yoshida Y."/>
            <person name="Baba S."/>
            <person name="Kobayashi G."/>
            <person name="Nagasaki K."/>
            <person name="Hano T."/>
            <person name="Tomaru Y."/>
        </authorList>
    </citation>
    <scope>NUCLEOTIDE SEQUENCE [LARGE SCALE GENOMIC DNA]</scope>
    <source>
        <strain evidence="9 10">NIES-3715</strain>
    </source>
</reference>
<keyword evidence="7" id="KW-1133">Transmembrane helix</keyword>
<dbReference type="GO" id="GO:0004731">
    <property type="term" value="F:purine-nucleoside phosphorylase activity"/>
    <property type="evidence" value="ECO:0007669"/>
    <property type="project" value="UniProtKB-EC"/>
</dbReference>
<organism evidence="9 10">
    <name type="scientific">Chaetoceros tenuissimus</name>
    <dbReference type="NCBI Taxonomy" id="426638"/>
    <lineage>
        <taxon>Eukaryota</taxon>
        <taxon>Sar</taxon>
        <taxon>Stramenopiles</taxon>
        <taxon>Ochrophyta</taxon>
        <taxon>Bacillariophyta</taxon>
        <taxon>Coscinodiscophyceae</taxon>
        <taxon>Chaetocerotophycidae</taxon>
        <taxon>Chaetocerotales</taxon>
        <taxon>Chaetocerotaceae</taxon>
        <taxon>Chaetoceros</taxon>
    </lineage>
</organism>
<dbReference type="SUPFAM" id="SSF53167">
    <property type="entry name" value="Purine and uridine phosphorylases"/>
    <property type="match status" value="1"/>
</dbReference>
<sequence length="349" mass="37759">MTSEEIFQSYRSAASHLLTVLESKGVPSPQIGIICGSGLSELSKTLTSTVTVKYGDIPGFPSETGVVGHKGEVVFGLLDGTPAMCFRGRFHSYEGYDMNTVALPARVMRCMGVKLMIVTNAAGGINRDYNVGDIVSVQDYFALPMLAGKNPLVGHNDPELGPRFPPTSNAFDNSLQEIVMSSAKKLDMSSFMRENGTYCFVSGPMYESKAECKFLRQIGGDCVGMSTVPEIVAAHHSGMKVICLSLITNKVVVDGTEGPPASHEEVLEAVNMRSLQMQGLVTEIAKAMKENGTLDNMEQLSSIDLKRYEKKKGCKTCMCPYTLVTSIPFHCYLMGFSAMAVGALLAKKR</sequence>
<evidence type="ECO:0000259" key="8">
    <source>
        <dbReference type="Pfam" id="PF01048"/>
    </source>
</evidence>
<comment type="similarity">
    <text evidence="2">Belongs to the PNP/MTAP phosphorylase family.</text>
</comment>
<comment type="caution">
    <text evidence="9">The sequence shown here is derived from an EMBL/GenBank/DDBJ whole genome shotgun (WGS) entry which is preliminary data.</text>
</comment>
<dbReference type="Gene3D" id="3.40.50.1580">
    <property type="entry name" value="Nucleoside phosphorylase domain"/>
    <property type="match status" value="1"/>
</dbReference>
<feature type="transmembrane region" description="Helical" evidence="7">
    <location>
        <begin position="327"/>
        <end position="346"/>
    </location>
</feature>
<dbReference type="CDD" id="cd09009">
    <property type="entry name" value="PNP-EcPNPII_like"/>
    <property type="match status" value="1"/>
</dbReference>
<keyword evidence="7" id="KW-0472">Membrane</keyword>
<accession>A0AAD3D0S2</accession>
<dbReference type="EC" id="2.4.2.1" evidence="3"/>
<evidence type="ECO:0000256" key="5">
    <source>
        <dbReference type="ARBA" id="ARBA00022679"/>
    </source>
</evidence>
<protein>
    <recommendedName>
        <fullName evidence="3">purine-nucleoside phosphorylase</fullName>
        <ecNumber evidence="3">2.4.2.1</ecNumber>
    </recommendedName>
    <alternativeName>
        <fullName evidence="6">Inosine-guanosine phosphorylase</fullName>
    </alternativeName>
</protein>
<keyword evidence="7" id="KW-0812">Transmembrane</keyword>
<dbReference type="Proteomes" id="UP001054902">
    <property type="component" value="Unassembled WGS sequence"/>
</dbReference>
<keyword evidence="10" id="KW-1185">Reference proteome</keyword>
<feature type="domain" description="Nucleoside phosphorylase" evidence="8">
    <location>
        <begin position="31"/>
        <end position="284"/>
    </location>
</feature>
<dbReference type="GO" id="GO:0009116">
    <property type="term" value="P:nucleoside metabolic process"/>
    <property type="evidence" value="ECO:0007669"/>
    <property type="project" value="InterPro"/>
</dbReference>